<feature type="domain" description="Methyltransferase type 11" evidence="4">
    <location>
        <begin position="39"/>
        <end position="126"/>
    </location>
</feature>
<gene>
    <name evidence="5" type="ORF">H6G24_08145</name>
</gene>
<dbReference type="InterPro" id="IPR051052">
    <property type="entry name" value="Diverse_substrate_MTase"/>
</dbReference>
<sequence length="259" mass="29152">MPLYDSIGKQYTKTRVPDYRIVQKIIDLLNLPPGSIIADIGAGTGGYSQALANQGFSVYAVEPSSVMRQQGSEHPQIKWFAGYAEALPLPDKSVDGVISILTIHHFANLEKSFQEMHRIIQKGPIVLLSFDIRFATKIWLYDYFPWMWEDAIKFLPLHELTSLIEQNTHRVVEAIPLILPYDLSDLFAAAAWRRPELYLQPEVRAGISSFALGNPDLIASGVKSLAADLSSGEWDVKYGEIRQLNEIDLGYRFLKATIE</sequence>
<dbReference type="Pfam" id="PF08241">
    <property type="entry name" value="Methyltransf_11"/>
    <property type="match status" value="1"/>
</dbReference>
<dbReference type="InterPro" id="IPR029063">
    <property type="entry name" value="SAM-dependent_MTases_sf"/>
</dbReference>
<keyword evidence="6" id="KW-1185">Reference proteome</keyword>
<proteinExistence type="inferred from homology"/>
<evidence type="ECO:0000259" key="4">
    <source>
        <dbReference type="Pfam" id="PF08241"/>
    </source>
</evidence>
<protein>
    <submittedName>
        <fullName evidence="5">Methyltransferase domain-containing protein</fullName>
    </submittedName>
</protein>
<evidence type="ECO:0000256" key="1">
    <source>
        <dbReference type="ARBA" id="ARBA00008361"/>
    </source>
</evidence>
<dbReference type="PANTHER" id="PTHR44942">
    <property type="entry name" value="METHYLTRANSF_11 DOMAIN-CONTAINING PROTEIN"/>
    <property type="match status" value="1"/>
</dbReference>
<dbReference type="Proteomes" id="UP000658514">
    <property type="component" value="Unassembled WGS sequence"/>
</dbReference>
<dbReference type="SUPFAM" id="SSF53335">
    <property type="entry name" value="S-adenosyl-L-methionine-dependent methyltransferases"/>
    <property type="match status" value="1"/>
</dbReference>
<dbReference type="GO" id="GO:0008168">
    <property type="term" value="F:methyltransferase activity"/>
    <property type="evidence" value="ECO:0007669"/>
    <property type="project" value="UniProtKB-KW"/>
</dbReference>
<dbReference type="GO" id="GO:0032259">
    <property type="term" value="P:methylation"/>
    <property type="evidence" value="ECO:0007669"/>
    <property type="project" value="UniProtKB-KW"/>
</dbReference>
<evidence type="ECO:0000313" key="5">
    <source>
        <dbReference type="EMBL" id="MBD2195457.1"/>
    </source>
</evidence>
<keyword evidence="3" id="KW-0808">Transferase</keyword>
<dbReference type="Gene3D" id="3.40.50.150">
    <property type="entry name" value="Vaccinia Virus protein VP39"/>
    <property type="match status" value="1"/>
</dbReference>
<dbReference type="CDD" id="cd02440">
    <property type="entry name" value="AdoMet_MTases"/>
    <property type="match status" value="1"/>
</dbReference>
<evidence type="ECO:0000256" key="3">
    <source>
        <dbReference type="ARBA" id="ARBA00022679"/>
    </source>
</evidence>
<name>A0ABR8A9K4_9CYAN</name>
<comment type="caution">
    <text evidence="5">The sequence shown here is derived from an EMBL/GenBank/DDBJ whole genome shotgun (WGS) entry which is preliminary data.</text>
</comment>
<accession>A0ABR8A9K4</accession>
<keyword evidence="2 5" id="KW-0489">Methyltransferase</keyword>
<dbReference type="RefSeq" id="WP_190538482.1">
    <property type="nucleotide sequence ID" value="NZ_CAWPNO010000002.1"/>
</dbReference>
<reference evidence="5 6" key="1">
    <citation type="journal article" date="2020" name="ISME J.">
        <title>Comparative genomics reveals insights into cyanobacterial evolution and habitat adaptation.</title>
        <authorList>
            <person name="Chen M.Y."/>
            <person name="Teng W.K."/>
            <person name="Zhao L."/>
            <person name="Hu C.X."/>
            <person name="Zhou Y.K."/>
            <person name="Han B.P."/>
            <person name="Song L.R."/>
            <person name="Shu W.S."/>
        </authorList>
    </citation>
    <scope>NUCLEOTIDE SEQUENCE [LARGE SCALE GENOMIC DNA]</scope>
    <source>
        <strain evidence="5 6">FACHB-288</strain>
    </source>
</reference>
<dbReference type="InterPro" id="IPR013216">
    <property type="entry name" value="Methyltransf_11"/>
</dbReference>
<dbReference type="PANTHER" id="PTHR44942:SF4">
    <property type="entry name" value="METHYLTRANSFERASE TYPE 11 DOMAIN-CONTAINING PROTEIN"/>
    <property type="match status" value="1"/>
</dbReference>
<dbReference type="EMBL" id="JACJQH010000010">
    <property type="protein sequence ID" value="MBD2195457.1"/>
    <property type="molecule type" value="Genomic_DNA"/>
</dbReference>
<evidence type="ECO:0000256" key="2">
    <source>
        <dbReference type="ARBA" id="ARBA00022603"/>
    </source>
</evidence>
<comment type="similarity">
    <text evidence="1">Belongs to the methyltransferase superfamily.</text>
</comment>
<organism evidence="5 6">
    <name type="scientific">Calothrix parietina FACHB-288</name>
    <dbReference type="NCBI Taxonomy" id="2692896"/>
    <lineage>
        <taxon>Bacteria</taxon>
        <taxon>Bacillati</taxon>
        <taxon>Cyanobacteriota</taxon>
        <taxon>Cyanophyceae</taxon>
        <taxon>Nostocales</taxon>
        <taxon>Calotrichaceae</taxon>
        <taxon>Calothrix</taxon>
    </lineage>
</organism>
<evidence type="ECO:0000313" key="6">
    <source>
        <dbReference type="Proteomes" id="UP000658514"/>
    </source>
</evidence>